<evidence type="ECO:0000256" key="3">
    <source>
        <dbReference type="ARBA" id="ARBA00023180"/>
    </source>
</evidence>
<name>A0A815LTW7_9BILA</name>
<keyword evidence="2" id="KW-0677">Repeat</keyword>
<keyword evidence="1 4" id="KW-0732">Signal</keyword>
<dbReference type="Gene3D" id="2.120.10.30">
    <property type="entry name" value="TolB, C-terminal domain"/>
    <property type="match status" value="2"/>
</dbReference>
<protein>
    <recommendedName>
        <fullName evidence="8">NHL repeat containing protein</fullName>
    </recommendedName>
</protein>
<evidence type="ECO:0000256" key="1">
    <source>
        <dbReference type="ARBA" id="ARBA00022729"/>
    </source>
</evidence>
<dbReference type="Proteomes" id="UP000663881">
    <property type="component" value="Unassembled WGS sequence"/>
</dbReference>
<dbReference type="PANTHER" id="PTHR10680">
    <property type="entry name" value="PEPTIDYL-GLYCINE ALPHA-AMIDATING MONOOXYGENASE"/>
    <property type="match status" value="1"/>
</dbReference>
<dbReference type="AlphaFoldDB" id="A0A815LTW7"/>
<evidence type="ECO:0000256" key="2">
    <source>
        <dbReference type="ARBA" id="ARBA00022737"/>
    </source>
</evidence>
<feature type="signal peptide" evidence="4">
    <location>
        <begin position="1"/>
        <end position="23"/>
    </location>
</feature>
<evidence type="ECO:0008006" key="8">
    <source>
        <dbReference type="Google" id="ProtNLM"/>
    </source>
</evidence>
<dbReference type="Pfam" id="PF01436">
    <property type="entry name" value="NHL"/>
    <property type="match status" value="1"/>
</dbReference>
<reference evidence="5" key="1">
    <citation type="submission" date="2021-02" db="EMBL/GenBank/DDBJ databases">
        <authorList>
            <person name="Nowell W R."/>
        </authorList>
    </citation>
    <scope>NUCLEOTIDE SEQUENCE</scope>
</reference>
<proteinExistence type="predicted"/>
<accession>A0A815LTW7</accession>
<evidence type="ECO:0000313" key="7">
    <source>
        <dbReference type="Proteomes" id="UP000663891"/>
    </source>
</evidence>
<dbReference type="EMBL" id="CAJOAY010002625">
    <property type="protein sequence ID" value="CAF3967101.1"/>
    <property type="molecule type" value="Genomic_DNA"/>
</dbReference>
<gene>
    <name evidence="6" type="ORF">OKA104_LOCUS27881</name>
    <name evidence="5" type="ORF">VCS650_LOCUS37288</name>
</gene>
<comment type="caution">
    <text evidence="5">The sequence shown here is derived from an EMBL/GenBank/DDBJ whole genome shotgun (WGS) entry which is preliminary data.</text>
</comment>
<evidence type="ECO:0000313" key="5">
    <source>
        <dbReference type="EMBL" id="CAF1413894.1"/>
    </source>
</evidence>
<feature type="chain" id="PRO_5036411964" description="NHL repeat containing protein" evidence="4">
    <location>
        <begin position="24"/>
        <end position="409"/>
    </location>
</feature>
<dbReference type="InterPro" id="IPR001258">
    <property type="entry name" value="NHL_repeat"/>
</dbReference>
<evidence type="ECO:0000313" key="6">
    <source>
        <dbReference type="EMBL" id="CAF3967101.1"/>
    </source>
</evidence>
<keyword evidence="3" id="KW-0325">Glycoprotein</keyword>
<dbReference type="SUPFAM" id="SSF63829">
    <property type="entry name" value="Calcium-dependent phosphotriesterase"/>
    <property type="match status" value="1"/>
</dbReference>
<dbReference type="CDD" id="cd05819">
    <property type="entry name" value="NHL"/>
    <property type="match status" value="1"/>
</dbReference>
<dbReference type="Proteomes" id="UP000663891">
    <property type="component" value="Unassembled WGS sequence"/>
</dbReference>
<organism evidence="5 7">
    <name type="scientific">Adineta steineri</name>
    <dbReference type="NCBI Taxonomy" id="433720"/>
    <lineage>
        <taxon>Eukaryota</taxon>
        <taxon>Metazoa</taxon>
        <taxon>Spiralia</taxon>
        <taxon>Gnathifera</taxon>
        <taxon>Rotifera</taxon>
        <taxon>Eurotatoria</taxon>
        <taxon>Bdelloidea</taxon>
        <taxon>Adinetida</taxon>
        <taxon>Adinetidae</taxon>
        <taxon>Adineta</taxon>
    </lineage>
</organism>
<dbReference type="InterPro" id="IPR011042">
    <property type="entry name" value="6-blade_b-propeller_TolB-like"/>
</dbReference>
<evidence type="ECO:0000256" key="4">
    <source>
        <dbReference type="SAM" id="SignalP"/>
    </source>
</evidence>
<dbReference type="EMBL" id="CAJNON010000991">
    <property type="protein sequence ID" value="CAF1413894.1"/>
    <property type="molecule type" value="Genomic_DNA"/>
</dbReference>
<sequence length="409" mass="45863">MTTINIYCYVVFILLSITVQIKSQLCENVAQYDRCSTNSACGCFHRVVTSDDAGVCGFLWPTCSHLAPCNASTNSCTQLNTVCVQHPRCYELPLCYPIALSKQNMCPPKTNKINLKWKQNAITVAGGNGYGEELNQLNRPFGIFIDKKKNIFIADMLNHRIVEWGYNAKEGQIIAGENDSGDRIDQLNYPTGVTVDQQNHSIIIADSANRRVMQWVNQKQQILIDNIDCNGLAMDKQGFIYVSDVAKNEVRRWKMGEYNNEGIVVAGRNGQGNQLNQLNYPTSIFVDEDQSVYISDWSNDRVMKWRKDAKEGTIVAGGNGQGGNLNQLSYPEGIIVDDMGQIYVIDGGNHRVMRWCEGKEEGEIVVGGNGQGGESNQLYRPTGLSFDDERNLYAADQFNHRIQRFEIIL</sequence>
<dbReference type="PANTHER" id="PTHR10680:SF14">
    <property type="entry name" value="PEPTIDYL-GLYCINE ALPHA-AMIDATING MONOOXYGENASE"/>
    <property type="match status" value="1"/>
</dbReference>